<name>A0A6C0BH42_9ZZZZ</name>
<dbReference type="Gene3D" id="3.40.50.150">
    <property type="entry name" value="Vaccinia Virus protein VP39"/>
    <property type="match status" value="1"/>
</dbReference>
<dbReference type="InterPro" id="IPR029063">
    <property type="entry name" value="SAM-dependent_MTases_sf"/>
</dbReference>
<organism evidence="1">
    <name type="scientific">viral metagenome</name>
    <dbReference type="NCBI Taxonomy" id="1070528"/>
    <lineage>
        <taxon>unclassified sequences</taxon>
        <taxon>metagenomes</taxon>
        <taxon>organismal metagenomes</taxon>
    </lineage>
</organism>
<accession>A0A6C0BH42</accession>
<evidence type="ECO:0008006" key="2">
    <source>
        <dbReference type="Google" id="ProtNLM"/>
    </source>
</evidence>
<evidence type="ECO:0000313" key="1">
    <source>
        <dbReference type="EMBL" id="QHS91486.1"/>
    </source>
</evidence>
<protein>
    <recommendedName>
        <fullName evidence="2">Methyltransferase</fullName>
    </recommendedName>
</protein>
<dbReference type="EMBL" id="MN739162">
    <property type="protein sequence ID" value="QHS91486.1"/>
    <property type="molecule type" value="Genomic_DNA"/>
</dbReference>
<reference evidence="1" key="1">
    <citation type="journal article" date="2020" name="Nature">
        <title>Giant virus diversity and host interactions through global metagenomics.</title>
        <authorList>
            <person name="Schulz F."/>
            <person name="Roux S."/>
            <person name="Paez-Espino D."/>
            <person name="Jungbluth S."/>
            <person name="Walsh D.A."/>
            <person name="Denef V.J."/>
            <person name="McMahon K.D."/>
            <person name="Konstantinidis K.T."/>
            <person name="Eloe-Fadrosh E.A."/>
            <person name="Kyrpides N.C."/>
            <person name="Woyke T."/>
        </authorList>
    </citation>
    <scope>NUCLEOTIDE SEQUENCE</scope>
    <source>
        <strain evidence="1">GVMAG-M-3300013006-15</strain>
    </source>
</reference>
<dbReference type="AlphaFoldDB" id="A0A6C0BH42"/>
<dbReference type="SUPFAM" id="SSF53335">
    <property type="entry name" value="S-adenosyl-L-methionine-dependent methyltransferases"/>
    <property type="match status" value="1"/>
</dbReference>
<proteinExistence type="predicted"/>
<sequence length="197" mass="22890">MIIPISNEILDKFPLKNQDFLVSKDLYEENSGKQEYRLYSYLSTFFFNTTILDIGTLDGRSAIALSYNDTNKVKSYDINKLIPDNHKIRTKHNITFNIKNILDDLTEEFLQGVKIVMIDIDHLEVVERKILQRLQQLKFSGIVLMDDITNHPDPIVKESMSRVWRSIKDTKYDVTKYGHWSGTGIVVMNADITIEML</sequence>